<keyword evidence="1" id="KW-0812">Transmembrane</keyword>
<evidence type="ECO:0000313" key="3">
    <source>
        <dbReference type="EMBL" id="PIP69054.1"/>
    </source>
</evidence>
<feature type="domain" description="YdbS-like PH" evidence="2">
    <location>
        <begin position="94"/>
        <end position="147"/>
    </location>
</feature>
<dbReference type="PANTHER" id="PTHR34473">
    <property type="entry name" value="UPF0699 TRANSMEMBRANE PROTEIN YDBS"/>
    <property type="match status" value="1"/>
</dbReference>
<keyword evidence="1" id="KW-1133">Transmembrane helix</keyword>
<dbReference type="InterPro" id="IPR005182">
    <property type="entry name" value="YdbS-like_PH"/>
</dbReference>
<keyword evidence="1" id="KW-0472">Membrane</keyword>
<evidence type="ECO:0000259" key="2">
    <source>
        <dbReference type="Pfam" id="PF03703"/>
    </source>
</evidence>
<dbReference type="EMBL" id="PCTI01000018">
    <property type="protein sequence ID" value="PIP69054.1"/>
    <property type="molecule type" value="Genomic_DNA"/>
</dbReference>
<dbReference type="Pfam" id="PF03703">
    <property type="entry name" value="bPH_2"/>
    <property type="match status" value="1"/>
</dbReference>
<feature type="transmembrane region" description="Helical" evidence="1">
    <location>
        <begin position="29"/>
        <end position="53"/>
    </location>
</feature>
<organism evidence="3 4">
    <name type="scientific">Candidatus Nomurabacteria bacterium CG22_combo_CG10-13_8_21_14_all_32_8</name>
    <dbReference type="NCBI Taxonomy" id="1974732"/>
    <lineage>
        <taxon>Bacteria</taxon>
        <taxon>Candidatus Nomuraibacteriota</taxon>
    </lineage>
</organism>
<protein>
    <recommendedName>
        <fullName evidence="2">YdbS-like PH domain-containing protein</fullName>
    </recommendedName>
</protein>
<name>A0A2H0CGN0_9BACT</name>
<dbReference type="Proteomes" id="UP000229176">
    <property type="component" value="Unassembled WGS sequence"/>
</dbReference>
<proteinExistence type="predicted"/>
<accession>A0A2H0CGN0</accession>
<comment type="caution">
    <text evidence="3">The sequence shown here is derived from an EMBL/GenBank/DDBJ whole genome shotgun (WGS) entry which is preliminary data.</text>
</comment>
<dbReference type="PANTHER" id="PTHR34473:SF2">
    <property type="entry name" value="UPF0699 TRANSMEMBRANE PROTEIN YDBT"/>
    <property type="match status" value="1"/>
</dbReference>
<reference evidence="3 4" key="1">
    <citation type="submission" date="2017-09" db="EMBL/GenBank/DDBJ databases">
        <title>Depth-based differentiation of microbial function through sediment-hosted aquifers and enrichment of novel symbionts in the deep terrestrial subsurface.</title>
        <authorList>
            <person name="Probst A.J."/>
            <person name="Ladd B."/>
            <person name="Jarett J.K."/>
            <person name="Geller-Mcgrath D.E."/>
            <person name="Sieber C.M."/>
            <person name="Emerson J.B."/>
            <person name="Anantharaman K."/>
            <person name="Thomas B.C."/>
            <person name="Malmstrom R."/>
            <person name="Stieglmeier M."/>
            <person name="Klingl A."/>
            <person name="Woyke T."/>
            <person name="Ryan C.M."/>
            <person name="Banfield J.F."/>
        </authorList>
    </citation>
    <scope>NUCLEOTIDE SEQUENCE [LARGE SCALE GENOMIC DNA]</scope>
    <source>
        <strain evidence="3">CG22_combo_CG10-13_8_21_14_all_32_8</strain>
    </source>
</reference>
<sequence>MFNINSSPTREKYPLSENKIIKKTITSGLGIFFSLGFIIIVLTFPFIGIFSSLSTNNISSIVETFFRLIWLYPILSFVYIAIVYIYQKVYFSTYYYDVTEDYLVIKKGVFAPSEITIPWERIQDVYVDQDIWDRIFDLFDVHLSTATITSGFSAHIDGVEQQAADGLRMILLEKVRTRISQPQIKTISTINS</sequence>
<evidence type="ECO:0000256" key="1">
    <source>
        <dbReference type="SAM" id="Phobius"/>
    </source>
</evidence>
<feature type="transmembrane region" description="Helical" evidence="1">
    <location>
        <begin position="65"/>
        <end position="86"/>
    </location>
</feature>
<gene>
    <name evidence="3" type="ORF">COW91_01455</name>
</gene>
<dbReference type="AlphaFoldDB" id="A0A2H0CGN0"/>
<evidence type="ECO:0000313" key="4">
    <source>
        <dbReference type="Proteomes" id="UP000229176"/>
    </source>
</evidence>